<dbReference type="EMBL" id="BART01026020">
    <property type="protein sequence ID" value="GAG91999.1"/>
    <property type="molecule type" value="Genomic_DNA"/>
</dbReference>
<comment type="caution">
    <text evidence="1">The sequence shown here is derived from an EMBL/GenBank/DDBJ whole genome shotgun (WGS) entry which is preliminary data.</text>
</comment>
<sequence length="84" mass="9681">SFLAIGFFGLALSVYMLLQTRGKPMHVALELPKVITTLECPKCDFKNIRDFQKEDYIFKETGPCQKCNETMTITAIYREAKKKK</sequence>
<gene>
    <name evidence="1" type="ORF">S01H4_46540</name>
</gene>
<protein>
    <submittedName>
        <fullName evidence="1">Uncharacterized protein</fullName>
    </submittedName>
</protein>
<evidence type="ECO:0000313" key="1">
    <source>
        <dbReference type="EMBL" id="GAG91999.1"/>
    </source>
</evidence>
<organism evidence="1">
    <name type="scientific">marine sediment metagenome</name>
    <dbReference type="NCBI Taxonomy" id="412755"/>
    <lineage>
        <taxon>unclassified sequences</taxon>
        <taxon>metagenomes</taxon>
        <taxon>ecological metagenomes</taxon>
    </lineage>
</organism>
<name>X1B8D4_9ZZZZ</name>
<accession>X1B8D4</accession>
<dbReference type="AlphaFoldDB" id="X1B8D4"/>
<feature type="non-terminal residue" evidence="1">
    <location>
        <position position="1"/>
    </location>
</feature>
<proteinExistence type="predicted"/>
<reference evidence="1" key="1">
    <citation type="journal article" date="2014" name="Front. Microbiol.">
        <title>High frequency of phylogenetically diverse reductive dehalogenase-homologous genes in deep subseafloor sedimentary metagenomes.</title>
        <authorList>
            <person name="Kawai M."/>
            <person name="Futagami T."/>
            <person name="Toyoda A."/>
            <person name="Takaki Y."/>
            <person name="Nishi S."/>
            <person name="Hori S."/>
            <person name="Arai W."/>
            <person name="Tsubouchi T."/>
            <person name="Morono Y."/>
            <person name="Uchiyama I."/>
            <person name="Ito T."/>
            <person name="Fujiyama A."/>
            <person name="Inagaki F."/>
            <person name="Takami H."/>
        </authorList>
    </citation>
    <scope>NUCLEOTIDE SEQUENCE</scope>
    <source>
        <strain evidence="1">Expedition CK06-06</strain>
    </source>
</reference>